<dbReference type="Gene3D" id="1.20.5.1930">
    <property type="match status" value="1"/>
</dbReference>
<keyword evidence="12" id="KW-1185">Reference proteome</keyword>
<dbReference type="PANTHER" id="PTHR24421">
    <property type="entry name" value="NITRATE/NITRITE SENSOR PROTEIN NARX-RELATED"/>
    <property type="match status" value="1"/>
</dbReference>
<gene>
    <name evidence="11" type="ORF">HNR67_003991</name>
</gene>
<dbReference type="EMBL" id="JACHMH010000001">
    <property type="protein sequence ID" value="MBB4677873.1"/>
    <property type="molecule type" value="Genomic_DNA"/>
</dbReference>
<organism evidence="11 12">
    <name type="scientific">Crossiella cryophila</name>
    <dbReference type="NCBI Taxonomy" id="43355"/>
    <lineage>
        <taxon>Bacteria</taxon>
        <taxon>Bacillati</taxon>
        <taxon>Actinomycetota</taxon>
        <taxon>Actinomycetes</taxon>
        <taxon>Pseudonocardiales</taxon>
        <taxon>Pseudonocardiaceae</taxon>
        <taxon>Crossiella</taxon>
    </lineage>
</organism>
<dbReference type="InterPro" id="IPR050482">
    <property type="entry name" value="Sensor_HK_TwoCompSys"/>
</dbReference>
<accession>A0A7W7FUW2</accession>
<dbReference type="GO" id="GO:0000155">
    <property type="term" value="F:phosphorelay sensor kinase activity"/>
    <property type="evidence" value="ECO:0007669"/>
    <property type="project" value="InterPro"/>
</dbReference>
<dbReference type="Gene3D" id="3.30.565.10">
    <property type="entry name" value="Histidine kinase-like ATPase, C-terminal domain"/>
    <property type="match status" value="1"/>
</dbReference>
<comment type="catalytic activity">
    <reaction evidence="1">
        <text>ATP + protein L-histidine = ADP + protein N-phospho-L-histidine.</text>
        <dbReference type="EC" id="2.7.13.3"/>
    </reaction>
</comment>
<name>A0A7W7FUW2_9PSEU</name>
<dbReference type="GO" id="GO:0016020">
    <property type="term" value="C:membrane"/>
    <property type="evidence" value="ECO:0007669"/>
    <property type="project" value="InterPro"/>
</dbReference>
<dbReference type="AlphaFoldDB" id="A0A7W7FUW2"/>
<evidence type="ECO:0000313" key="11">
    <source>
        <dbReference type="EMBL" id="MBB4677873.1"/>
    </source>
</evidence>
<feature type="transmembrane region" description="Helical" evidence="9">
    <location>
        <begin position="26"/>
        <end position="47"/>
    </location>
</feature>
<keyword evidence="9" id="KW-1133">Transmembrane helix</keyword>
<evidence type="ECO:0000256" key="4">
    <source>
        <dbReference type="ARBA" id="ARBA00022679"/>
    </source>
</evidence>
<evidence type="ECO:0000256" key="8">
    <source>
        <dbReference type="ARBA" id="ARBA00023012"/>
    </source>
</evidence>
<dbReference type="CDD" id="cd16917">
    <property type="entry name" value="HATPase_UhpB-NarQ-NarX-like"/>
    <property type="match status" value="1"/>
</dbReference>
<dbReference type="InterPro" id="IPR011712">
    <property type="entry name" value="Sig_transdc_His_kin_sub3_dim/P"/>
</dbReference>
<keyword evidence="5" id="KW-0547">Nucleotide-binding</keyword>
<dbReference type="EC" id="2.7.13.3" evidence="2"/>
<protein>
    <recommendedName>
        <fullName evidence="2">histidine kinase</fullName>
        <ecNumber evidence="2">2.7.13.3</ecNumber>
    </recommendedName>
</protein>
<keyword evidence="7" id="KW-0067">ATP-binding</keyword>
<dbReference type="SUPFAM" id="SSF55874">
    <property type="entry name" value="ATPase domain of HSP90 chaperone/DNA topoisomerase II/histidine kinase"/>
    <property type="match status" value="1"/>
</dbReference>
<feature type="transmembrane region" description="Helical" evidence="9">
    <location>
        <begin position="137"/>
        <end position="158"/>
    </location>
</feature>
<dbReference type="RefSeq" id="WP_185003768.1">
    <property type="nucleotide sequence ID" value="NZ_BAAAUI010000044.1"/>
</dbReference>
<evidence type="ECO:0000256" key="9">
    <source>
        <dbReference type="SAM" id="Phobius"/>
    </source>
</evidence>
<proteinExistence type="predicted"/>
<comment type="caution">
    <text evidence="11">The sequence shown here is derived from an EMBL/GenBank/DDBJ whole genome shotgun (WGS) entry which is preliminary data.</text>
</comment>
<evidence type="ECO:0000256" key="5">
    <source>
        <dbReference type="ARBA" id="ARBA00022741"/>
    </source>
</evidence>
<evidence type="ECO:0000256" key="6">
    <source>
        <dbReference type="ARBA" id="ARBA00022777"/>
    </source>
</evidence>
<evidence type="ECO:0000256" key="2">
    <source>
        <dbReference type="ARBA" id="ARBA00012438"/>
    </source>
</evidence>
<sequence length="523" mass="55691">MTWLDRLRAEPRLIRDTVRAASPARLAAEVLLALAVLGLALLPVTLLPMPMPTTIIGAVLALLLTVGRLRWPAAALIGTVGLYLVGSISALPVIAVISFHAGRRVQPRRRLWGALAVALLAGFLLGGPSFSFRADEVAGYALVTAGLVVLPVFAGLLVGRRRPLSRVLHDRNEYLEQVRLLTAAEARTAERAHIAAEMHDLLGHRLSLISMHAGALELATAKQAPQLSEHAHLLRTTAGTAMAELRDVLGILRVGPAEELDQDSGTQADLARLVTESRRVGVDVELDWHGPDLAEVDVRVRRAVHRVVREGLTNVHKHAPAAITRVRVRVEDERVLVLVENGPVAAGGVLGTRRGLAGLEERVALAGGRFGSGSTVDGGFLVRAELPMLPPAGPAPERPAPIQPPGPLAGEVLTATRVLGSGCLALFGALPILLIAVVVVVLGFFAGGDQIKAADYPGIDLGTSREAVLGRFGEGNDLSLFDPVDAPEGGECFHYRAMDDPAVRQYRLCFRNGVLVAKEELRR</sequence>
<feature type="domain" description="Signal transduction histidine kinase subgroup 3 dimerisation and phosphoacceptor" evidence="10">
    <location>
        <begin position="190"/>
        <end position="253"/>
    </location>
</feature>
<dbReference type="Pfam" id="PF07730">
    <property type="entry name" value="HisKA_3"/>
    <property type="match status" value="1"/>
</dbReference>
<dbReference type="InterPro" id="IPR036890">
    <property type="entry name" value="HATPase_C_sf"/>
</dbReference>
<feature type="transmembrane region" description="Helical" evidence="9">
    <location>
        <begin position="111"/>
        <end position="131"/>
    </location>
</feature>
<keyword evidence="9" id="KW-0472">Membrane</keyword>
<keyword evidence="8" id="KW-0902">Two-component regulatory system</keyword>
<reference evidence="11 12" key="1">
    <citation type="submission" date="2020-08" db="EMBL/GenBank/DDBJ databases">
        <title>Sequencing the genomes of 1000 actinobacteria strains.</title>
        <authorList>
            <person name="Klenk H.-P."/>
        </authorList>
    </citation>
    <scope>NUCLEOTIDE SEQUENCE [LARGE SCALE GENOMIC DNA]</scope>
    <source>
        <strain evidence="11 12">DSM 44230</strain>
    </source>
</reference>
<evidence type="ECO:0000313" key="12">
    <source>
        <dbReference type="Proteomes" id="UP000533598"/>
    </source>
</evidence>
<evidence type="ECO:0000256" key="3">
    <source>
        <dbReference type="ARBA" id="ARBA00022553"/>
    </source>
</evidence>
<dbReference type="GO" id="GO:0046983">
    <property type="term" value="F:protein dimerization activity"/>
    <property type="evidence" value="ECO:0007669"/>
    <property type="project" value="InterPro"/>
</dbReference>
<evidence type="ECO:0000256" key="1">
    <source>
        <dbReference type="ARBA" id="ARBA00000085"/>
    </source>
</evidence>
<dbReference type="Proteomes" id="UP000533598">
    <property type="component" value="Unassembled WGS sequence"/>
</dbReference>
<dbReference type="GO" id="GO:0005524">
    <property type="term" value="F:ATP binding"/>
    <property type="evidence" value="ECO:0007669"/>
    <property type="project" value="UniProtKB-KW"/>
</dbReference>
<evidence type="ECO:0000256" key="7">
    <source>
        <dbReference type="ARBA" id="ARBA00022840"/>
    </source>
</evidence>
<dbReference type="PANTHER" id="PTHR24421:SF10">
    <property type="entry name" value="NITRATE_NITRITE SENSOR PROTEIN NARQ"/>
    <property type="match status" value="1"/>
</dbReference>
<keyword evidence="3" id="KW-0597">Phosphoprotein</keyword>
<keyword evidence="9" id="KW-0812">Transmembrane</keyword>
<keyword evidence="6 11" id="KW-0418">Kinase</keyword>
<keyword evidence="4" id="KW-0808">Transferase</keyword>
<feature type="transmembrane region" description="Helical" evidence="9">
    <location>
        <begin position="77"/>
        <end position="99"/>
    </location>
</feature>
<feature type="transmembrane region" description="Helical" evidence="9">
    <location>
        <begin position="423"/>
        <end position="446"/>
    </location>
</feature>
<evidence type="ECO:0000259" key="10">
    <source>
        <dbReference type="Pfam" id="PF07730"/>
    </source>
</evidence>